<dbReference type="Proteomes" id="UP000632289">
    <property type="component" value="Unassembled WGS sequence"/>
</dbReference>
<dbReference type="GO" id="GO:0006508">
    <property type="term" value="P:proteolysis"/>
    <property type="evidence" value="ECO:0007669"/>
    <property type="project" value="UniProtKB-KW"/>
</dbReference>
<dbReference type="InterPro" id="IPR000064">
    <property type="entry name" value="NLP_P60_dom"/>
</dbReference>
<evidence type="ECO:0000256" key="5">
    <source>
        <dbReference type="SAM" id="MobiDB-lite"/>
    </source>
</evidence>
<evidence type="ECO:0000256" key="3">
    <source>
        <dbReference type="ARBA" id="ARBA00022801"/>
    </source>
</evidence>
<dbReference type="PANTHER" id="PTHR47359:SF3">
    <property type="entry name" value="NLP_P60 DOMAIN-CONTAINING PROTEIN-RELATED"/>
    <property type="match status" value="1"/>
</dbReference>
<evidence type="ECO:0000259" key="6">
    <source>
        <dbReference type="PROSITE" id="PS51935"/>
    </source>
</evidence>
<gene>
    <name evidence="7" type="ORF">IF129_10880</name>
</gene>
<dbReference type="InterPro" id="IPR038765">
    <property type="entry name" value="Papain-like_cys_pep_sf"/>
</dbReference>
<dbReference type="Pfam" id="PF00877">
    <property type="entry name" value="NLPC_P60"/>
    <property type="match status" value="1"/>
</dbReference>
<dbReference type="RefSeq" id="WP_191209355.1">
    <property type="nucleotide sequence ID" value="NZ_BAABKL010000050.1"/>
</dbReference>
<keyword evidence="3" id="KW-0378">Hydrolase</keyword>
<organism evidence="7 8">
    <name type="scientific">Streptomyces chumphonensis</name>
    <dbReference type="NCBI Taxonomy" id="1214925"/>
    <lineage>
        <taxon>Bacteria</taxon>
        <taxon>Bacillati</taxon>
        <taxon>Actinomycetota</taxon>
        <taxon>Actinomycetes</taxon>
        <taxon>Kitasatosporales</taxon>
        <taxon>Streptomycetaceae</taxon>
        <taxon>Streptomyces</taxon>
    </lineage>
</organism>
<evidence type="ECO:0000256" key="4">
    <source>
        <dbReference type="ARBA" id="ARBA00022807"/>
    </source>
</evidence>
<dbReference type="InterPro" id="IPR051794">
    <property type="entry name" value="PG_Endopeptidase_C40"/>
</dbReference>
<name>A0A927ID91_9ACTN</name>
<protein>
    <submittedName>
        <fullName evidence="7">C40 family peptidase</fullName>
    </submittedName>
</protein>
<comment type="similarity">
    <text evidence="1">Belongs to the peptidase C40 family.</text>
</comment>
<evidence type="ECO:0000256" key="1">
    <source>
        <dbReference type="ARBA" id="ARBA00007074"/>
    </source>
</evidence>
<feature type="region of interest" description="Disordered" evidence="5">
    <location>
        <begin position="364"/>
        <end position="407"/>
    </location>
</feature>
<dbReference type="GO" id="GO:0008234">
    <property type="term" value="F:cysteine-type peptidase activity"/>
    <property type="evidence" value="ECO:0007669"/>
    <property type="project" value="UniProtKB-KW"/>
</dbReference>
<keyword evidence="4" id="KW-0788">Thiol protease</keyword>
<comment type="caution">
    <text evidence="7">The sequence shown here is derived from an EMBL/GenBank/DDBJ whole genome shotgun (WGS) entry which is preliminary data.</text>
</comment>
<evidence type="ECO:0000256" key="2">
    <source>
        <dbReference type="ARBA" id="ARBA00022670"/>
    </source>
</evidence>
<dbReference type="SUPFAM" id="SSF54001">
    <property type="entry name" value="Cysteine proteinases"/>
    <property type="match status" value="1"/>
</dbReference>
<accession>A0A927ID91</accession>
<evidence type="ECO:0000313" key="8">
    <source>
        <dbReference type="Proteomes" id="UP000632289"/>
    </source>
</evidence>
<keyword evidence="8" id="KW-1185">Reference proteome</keyword>
<dbReference type="PROSITE" id="PS51935">
    <property type="entry name" value="NLPC_P60"/>
    <property type="match status" value="1"/>
</dbReference>
<dbReference type="PANTHER" id="PTHR47359">
    <property type="entry name" value="PEPTIDOGLYCAN DL-ENDOPEPTIDASE CWLO"/>
    <property type="match status" value="1"/>
</dbReference>
<feature type="domain" description="NlpC/P60" evidence="6">
    <location>
        <begin position="218"/>
        <end position="357"/>
    </location>
</feature>
<evidence type="ECO:0000313" key="7">
    <source>
        <dbReference type="EMBL" id="MBD3932056.1"/>
    </source>
</evidence>
<reference evidence="7" key="1">
    <citation type="submission" date="2020-09" db="EMBL/GenBank/DDBJ databases">
        <title>Secondary metabolite and genome analysis of marine Streptomyces chumphonensis KK1-2T.</title>
        <authorList>
            <person name="Phongsopitanun W."/>
            <person name="Kanchanasin P."/>
            <person name="Pittayakhajonwut P."/>
            <person name="Suwanborirux K."/>
            <person name="Tanasupawat S."/>
        </authorList>
    </citation>
    <scope>NUCLEOTIDE SEQUENCE</scope>
    <source>
        <strain evidence="7">KK1-2</strain>
    </source>
</reference>
<keyword evidence="2" id="KW-0645">Protease</keyword>
<proteinExistence type="inferred from homology"/>
<dbReference type="Gene3D" id="3.90.1720.10">
    <property type="entry name" value="endopeptidase domain like (from Nostoc punctiforme)"/>
    <property type="match status" value="1"/>
</dbReference>
<sequence length="407" mass="42987">MDKKLIVVGVLLLAFLFGGGGILVVGIGIVAGMAGSVNAFWDEDAQDEDTGPLPPGTVCDPGGESIAEYVPGYGYYVVTPEQMGHAATIVHVGEGKDVPEKGLVIAIMTALQESKLDNLDYGDRDSLGLFQQRPSMGWGSEAQVTDPVYAAGAFFGGPEPPTPPGLLDTAGWEQMAHGDAAQAVQLSGFPRAYDKWQSISGKIVGRAQDIECDGVGVGGDVGKVIQAARSQLGVQYCWGGGDANGPTYTPDCPRGVSEGFDCSGLTLYAYAQVGITLGHYTGLQWNAGKRVRTYEQLRPGDLMFYRRQGTDYIHHVSMYLGDDQMIHAPRTGSPVEIVSDVSKSFYMDTFIGGSRLIEDGDDTARASVRPGTATPGLTGDGAPDLAHPAPWAAPRGERAVARARRSA</sequence>
<dbReference type="EMBL" id="JACXYU010000004">
    <property type="protein sequence ID" value="MBD3932056.1"/>
    <property type="molecule type" value="Genomic_DNA"/>
</dbReference>
<dbReference type="AlphaFoldDB" id="A0A927ID91"/>